<dbReference type="PATRIC" id="fig|1423813.3.peg.97"/>
<organism evidence="2 3">
    <name type="scientific">Paucilactobacillus vaccinostercus DSM 20634</name>
    <dbReference type="NCBI Taxonomy" id="1423813"/>
    <lineage>
        <taxon>Bacteria</taxon>
        <taxon>Bacillati</taxon>
        <taxon>Bacillota</taxon>
        <taxon>Bacilli</taxon>
        <taxon>Lactobacillales</taxon>
        <taxon>Lactobacillaceae</taxon>
        <taxon>Paucilactobacillus</taxon>
    </lineage>
</organism>
<reference evidence="2 3" key="1">
    <citation type="journal article" date="2015" name="Genome Announc.">
        <title>Expanding the biotechnology potential of lactobacilli through comparative genomics of 213 strains and associated genera.</title>
        <authorList>
            <person name="Sun Z."/>
            <person name="Harris H.M."/>
            <person name="McCann A."/>
            <person name="Guo C."/>
            <person name="Argimon S."/>
            <person name="Zhang W."/>
            <person name="Yang X."/>
            <person name="Jeffery I.B."/>
            <person name="Cooney J.C."/>
            <person name="Kagawa T.F."/>
            <person name="Liu W."/>
            <person name="Song Y."/>
            <person name="Salvetti E."/>
            <person name="Wrobel A."/>
            <person name="Rasinkangas P."/>
            <person name="Parkhill J."/>
            <person name="Rea M.C."/>
            <person name="O'Sullivan O."/>
            <person name="Ritari J."/>
            <person name="Douillard F.P."/>
            <person name="Paul Ross R."/>
            <person name="Yang R."/>
            <person name="Briner A.E."/>
            <person name="Felis G.E."/>
            <person name="de Vos W.M."/>
            <person name="Barrangou R."/>
            <person name="Klaenhammer T.R."/>
            <person name="Caufield P.W."/>
            <person name="Cui Y."/>
            <person name="Zhang H."/>
            <person name="O'Toole P.W."/>
        </authorList>
    </citation>
    <scope>NUCLEOTIDE SEQUENCE [LARGE SCALE GENOMIC DNA]</scope>
    <source>
        <strain evidence="2 3">DSM 20634</strain>
    </source>
</reference>
<evidence type="ECO:0000313" key="3">
    <source>
        <dbReference type="Proteomes" id="UP000051733"/>
    </source>
</evidence>
<gene>
    <name evidence="2" type="ORF">FC26_GL000094</name>
</gene>
<dbReference type="AlphaFoldDB" id="A0A0R2A1N0"/>
<accession>A0A0R2A1N0</accession>
<feature type="domain" description="Glycosyl transferase family 1" evidence="1">
    <location>
        <begin position="203"/>
        <end position="347"/>
    </location>
</feature>
<dbReference type="Pfam" id="PF00534">
    <property type="entry name" value="Glycos_transf_1"/>
    <property type="match status" value="1"/>
</dbReference>
<dbReference type="InterPro" id="IPR001296">
    <property type="entry name" value="Glyco_trans_1"/>
</dbReference>
<comment type="caution">
    <text evidence="2">The sequence shown here is derived from an EMBL/GenBank/DDBJ whole genome shotgun (WGS) entry which is preliminary data.</text>
</comment>
<protein>
    <recommendedName>
        <fullName evidence="1">Glycosyl transferase family 1 domain-containing protein</fullName>
    </recommendedName>
</protein>
<dbReference type="STRING" id="1423813.FC26_GL000094"/>
<evidence type="ECO:0000313" key="2">
    <source>
        <dbReference type="EMBL" id="KRM60968.1"/>
    </source>
</evidence>
<proteinExistence type="predicted"/>
<dbReference type="Gene3D" id="3.40.50.2000">
    <property type="entry name" value="Glycogen Phosphorylase B"/>
    <property type="match status" value="2"/>
</dbReference>
<dbReference type="RefSeq" id="WP_057779701.1">
    <property type="nucleotide sequence ID" value="NZ_AYYY01000055.1"/>
</dbReference>
<sequence>MRICFVTNGLGLGGVERVVTTIGENLNGGQFSTYYYSLSMEEPAWKIKESGRLIKQKKQLGQKKRILFRTGKALELLLKGEFNVNRYQKSFIQGITELIRIKKVDVLVLTSAQQFAAVPLIKEICGDVRVILWVHQSYKAITQLAKNFSSSFIRGIKSANQIVCLTQDAVLAFNKYNHNITLIHNPLSFNMTTKVPEFKGFNVAFVGRITFEQDQKGLDLLVKIMQKLPDSIRLNIAGAGDEKSEKKFQRLVKSYGISQQVNWNGAKMGHALIEHYQSSSVFISTSRTEGFSLVILEALSLGVPVISFKTAGAIEILENGRYGILIDNYDIEKFACEIVRMLNDHELWSKYQALSLERAKDFKIENIVQVWRELFVRLVDQS</sequence>
<name>A0A0R2A1N0_9LACO</name>
<dbReference type="PANTHER" id="PTHR12526:SF630">
    <property type="entry name" value="GLYCOSYLTRANSFERASE"/>
    <property type="match status" value="1"/>
</dbReference>
<dbReference type="Proteomes" id="UP000051733">
    <property type="component" value="Unassembled WGS sequence"/>
</dbReference>
<dbReference type="OrthoDB" id="9787617at2"/>
<dbReference type="SUPFAM" id="SSF53756">
    <property type="entry name" value="UDP-Glycosyltransferase/glycogen phosphorylase"/>
    <property type="match status" value="1"/>
</dbReference>
<dbReference type="EMBL" id="AYYY01000055">
    <property type="protein sequence ID" value="KRM60968.1"/>
    <property type="molecule type" value="Genomic_DNA"/>
</dbReference>
<dbReference type="GO" id="GO:0016757">
    <property type="term" value="F:glycosyltransferase activity"/>
    <property type="evidence" value="ECO:0007669"/>
    <property type="project" value="InterPro"/>
</dbReference>
<evidence type="ECO:0000259" key="1">
    <source>
        <dbReference type="Pfam" id="PF00534"/>
    </source>
</evidence>
<keyword evidence="3" id="KW-1185">Reference proteome</keyword>
<dbReference type="PANTHER" id="PTHR12526">
    <property type="entry name" value="GLYCOSYLTRANSFERASE"/>
    <property type="match status" value="1"/>
</dbReference>